<dbReference type="Proteomes" id="UP000027463">
    <property type="component" value="Unassembled WGS sequence"/>
</dbReference>
<dbReference type="PIRSF" id="PIRSF006487">
    <property type="entry name" value="GcvT"/>
    <property type="match status" value="1"/>
</dbReference>
<dbReference type="InterPro" id="IPR028896">
    <property type="entry name" value="GcvT/YgfZ/DmdA"/>
</dbReference>
<name>A0ABR4TTW2_9PROT</name>
<evidence type="ECO:0000313" key="10">
    <source>
        <dbReference type="EMBL" id="KEO59543.1"/>
    </source>
</evidence>
<dbReference type="PANTHER" id="PTHR43757">
    <property type="entry name" value="AMINOMETHYLTRANSFERASE"/>
    <property type="match status" value="1"/>
</dbReference>
<dbReference type="InterPro" id="IPR006222">
    <property type="entry name" value="GCVT_N"/>
</dbReference>
<dbReference type="Pfam" id="PF08669">
    <property type="entry name" value="GCV_T_C"/>
    <property type="match status" value="1"/>
</dbReference>
<dbReference type="Pfam" id="PF01571">
    <property type="entry name" value="GCV_T"/>
    <property type="match status" value="1"/>
</dbReference>
<comment type="similarity">
    <text evidence="1">Belongs to the GcvT family.</text>
</comment>
<evidence type="ECO:0000256" key="1">
    <source>
        <dbReference type="ARBA" id="ARBA00008609"/>
    </source>
</evidence>
<dbReference type="Gene3D" id="2.40.30.110">
    <property type="entry name" value="Aminomethyltransferase beta-barrel domains"/>
    <property type="match status" value="1"/>
</dbReference>
<organism evidence="10 11">
    <name type="scientific">Thalassospira permensis NBRC 106175</name>
    <dbReference type="NCBI Taxonomy" id="1353532"/>
    <lineage>
        <taxon>Bacteria</taxon>
        <taxon>Pseudomonadati</taxon>
        <taxon>Pseudomonadota</taxon>
        <taxon>Alphaproteobacteria</taxon>
        <taxon>Rhodospirillales</taxon>
        <taxon>Thalassospiraceae</taxon>
        <taxon>Thalassospira</taxon>
    </lineage>
</organism>
<evidence type="ECO:0000256" key="3">
    <source>
        <dbReference type="ARBA" id="ARBA00022576"/>
    </source>
</evidence>
<feature type="domain" description="GCVT N-terminal" evidence="8">
    <location>
        <begin position="58"/>
        <end position="306"/>
    </location>
</feature>
<dbReference type="NCBIfam" id="TIGR00528">
    <property type="entry name" value="gcvT"/>
    <property type="match status" value="1"/>
</dbReference>
<keyword evidence="4" id="KW-0808">Transferase</keyword>
<evidence type="ECO:0000256" key="2">
    <source>
        <dbReference type="ARBA" id="ARBA00012616"/>
    </source>
</evidence>
<keyword evidence="11" id="KW-1185">Reference proteome</keyword>
<dbReference type="Gene3D" id="4.10.1250.10">
    <property type="entry name" value="Aminomethyltransferase fragment"/>
    <property type="match status" value="1"/>
</dbReference>
<evidence type="ECO:0000259" key="9">
    <source>
        <dbReference type="Pfam" id="PF08669"/>
    </source>
</evidence>
<gene>
    <name evidence="10" type="ORF">SMB34_00755</name>
</gene>
<evidence type="ECO:0000256" key="7">
    <source>
        <dbReference type="SAM" id="MobiDB-lite"/>
    </source>
</evidence>
<protein>
    <recommendedName>
        <fullName evidence="2">aminomethyltransferase</fullName>
        <ecNumber evidence="2">2.1.2.10</ecNumber>
    </recommendedName>
    <alternativeName>
        <fullName evidence="5">Glycine cleavage system T protein</fullName>
    </alternativeName>
</protein>
<evidence type="ECO:0000256" key="6">
    <source>
        <dbReference type="ARBA" id="ARBA00047665"/>
    </source>
</evidence>
<feature type="region of interest" description="Disordered" evidence="7">
    <location>
        <begin position="337"/>
        <end position="358"/>
    </location>
</feature>
<dbReference type="NCBIfam" id="NF001567">
    <property type="entry name" value="PRK00389.1"/>
    <property type="match status" value="1"/>
</dbReference>
<dbReference type="SUPFAM" id="SSF103025">
    <property type="entry name" value="Folate-binding domain"/>
    <property type="match status" value="1"/>
</dbReference>
<reference evidence="10 11" key="1">
    <citation type="submission" date="2013-07" db="EMBL/GenBank/DDBJ databases">
        <title>Thalassospira permensis NBRC 106175 Genome Sequencing.</title>
        <authorList>
            <person name="Lai Q."/>
            <person name="Shao Z."/>
        </authorList>
    </citation>
    <scope>NUCLEOTIDE SEQUENCE [LARGE SCALE GENOMIC DNA]</scope>
    <source>
        <strain evidence="10 11">NBRC 106175</strain>
    </source>
</reference>
<evidence type="ECO:0000313" key="11">
    <source>
        <dbReference type="Proteomes" id="UP000027463"/>
    </source>
</evidence>
<feature type="compositionally biased region" description="Basic and acidic residues" evidence="7">
    <location>
        <begin position="337"/>
        <end position="347"/>
    </location>
</feature>
<dbReference type="EMBL" id="AUNC01000001">
    <property type="protein sequence ID" value="KEO59543.1"/>
    <property type="molecule type" value="Genomic_DNA"/>
</dbReference>
<evidence type="ECO:0000256" key="4">
    <source>
        <dbReference type="ARBA" id="ARBA00022679"/>
    </source>
</evidence>
<feature type="domain" description="Aminomethyltransferase C-terminal" evidence="9">
    <location>
        <begin position="330"/>
        <end position="407"/>
    </location>
</feature>
<comment type="catalytic activity">
    <reaction evidence="6">
        <text>N(6)-[(R)-S(8)-aminomethyldihydrolipoyl]-L-lysyl-[protein] + (6S)-5,6,7,8-tetrahydrofolate = N(6)-[(R)-dihydrolipoyl]-L-lysyl-[protein] + (6R)-5,10-methylene-5,6,7,8-tetrahydrofolate + NH4(+)</text>
        <dbReference type="Rhea" id="RHEA:16945"/>
        <dbReference type="Rhea" id="RHEA-COMP:10475"/>
        <dbReference type="Rhea" id="RHEA-COMP:10492"/>
        <dbReference type="ChEBI" id="CHEBI:15636"/>
        <dbReference type="ChEBI" id="CHEBI:28938"/>
        <dbReference type="ChEBI" id="CHEBI:57453"/>
        <dbReference type="ChEBI" id="CHEBI:83100"/>
        <dbReference type="ChEBI" id="CHEBI:83143"/>
        <dbReference type="EC" id="2.1.2.10"/>
    </reaction>
</comment>
<comment type="caution">
    <text evidence="10">The sequence shown here is derived from an EMBL/GenBank/DDBJ whole genome shotgun (WGS) entry which is preliminary data.</text>
</comment>
<dbReference type="InterPro" id="IPR013977">
    <property type="entry name" value="GcvT_C"/>
</dbReference>
<dbReference type="NCBIfam" id="NF010093">
    <property type="entry name" value="PRK13579.1"/>
    <property type="match status" value="1"/>
</dbReference>
<evidence type="ECO:0000256" key="5">
    <source>
        <dbReference type="ARBA" id="ARBA00031395"/>
    </source>
</evidence>
<dbReference type="InterPro" id="IPR006223">
    <property type="entry name" value="GcvT"/>
</dbReference>
<dbReference type="InterPro" id="IPR027266">
    <property type="entry name" value="TrmE/GcvT-like"/>
</dbReference>
<dbReference type="Gene3D" id="3.30.70.1400">
    <property type="entry name" value="Aminomethyltransferase beta-barrel domains"/>
    <property type="match status" value="1"/>
</dbReference>
<sequence length="415" mass="45048">MDVRLAEDVSRPVFKPAVILSGSKTEGDVVGHWSAMFRNACLETLMADHQTELLKTALYDLHVELGAKMVPFAGYDMPVQYPLGVKGEHLHTRAKAGLFDVSHMGQVRLTGEHRVAELEKLVPGDIAILKPGRTRYSAFTNDDGTILDDLMITNAGDSLFLVINAACKDDDIVHMRANLDNGVELIEIDDRALMALQGPDAARVLARFAPSVAEMKFMSFAEIDIAGIACFVTRSGYTGEDGYEISVPNERAEDLARKLLAEDEVEAIGLGARDSLRLEAGLCLYGNDIDTTTTPVEGDLNWIINKRRREEGGFKGADVILDQLANGADRKRVGIKPEGKAPAREHTPVLNSDGEEIGEITSGGFGPTVDGPIAMGYVAIEFAAPGTKVDLMVRGKARPAEIVELPFAAHRYYRG</sequence>
<accession>A0ABR4TTW2</accession>
<dbReference type="PANTHER" id="PTHR43757:SF2">
    <property type="entry name" value="AMINOMETHYLTRANSFERASE, MITOCHONDRIAL"/>
    <property type="match status" value="1"/>
</dbReference>
<dbReference type="Gene3D" id="3.30.1360.120">
    <property type="entry name" value="Probable tRNA modification gtpase trme, domain 1"/>
    <property type="match status" value="1"/>
</dbReference>
<dbReference type="EC" id="2.1.2.10" evidence="2"/>
<keyword evidence="3" id="KW-0032">Aminotransferase</keyword>
<dbReference type="SUPFAM" id="SSF101790">
    <property type="entry name" value="Aminomethyltransferase beta-barrel domain"/>
    <property type="match status" value="1"/>
</dbReference>
<dbReference type="InterPro" id="IPR029043">
    <property type="entry name" value="GcvT/YgfZ_C"/>
</dbReference>
<proteinExistence type="inferred from homology"/>
<evidence type="ECO:0000259" key="8">
    <source>
        <dbReference type="Pfam" id="PF01571"/>
    </source>
</evidence>